<dbReference type="CDD" id="cd00118">
    <property type="entry name" value="LysM"/>
    <property type="match status" value="1"/>
</dbReference>
<accession>A0ABQ5ZY41</accession>
<dbReference type="InterPro" id="IPR018392">
    <property type="entry name" value="LysM"/>
</dbReference>
<evidence type="ECO:0000256" key="1">
    <source>
        <dbReference type="SAM" id="SignalP"/>
    </source>
</evidence>
<dbReference type="Gene3D" id="3.10.350.10">
    <property type="entry name" value="LysM domain"/>
    <property type="match status" value="1"/>
</dbReference>
<dbReference type="RefSeq" id="WP_027852152.1">
    <property type="nucleotide sequence ID" value="NZ_BSOR01000015.1"/>
</dbReference>
<dbReference type="EMBL" id="BSOR01000015">
    <property type="protein sequence ID" value="GLR63262.1"/>
    <property type="molecule type" value="Genomic_DNA"/>
</dbReference>
<reference evidence="4" key="1">
    <citation type="journal article" date="2019" name="Int. J. Syst. Evol. Microbiol.">
        <title>The Global Catalogue of Microorganisms (GCM) 10K type strain sequencing project: providing services to taxonomists for standard genome sequencing and annotation.</title>
        <authorList>
            <consortium name="The Broad Institute Genomics Platform"/>
            <consortium name="The Broad Institute Genome Sequencing Center for Infectious Disease"/>
            <person name="Wu L."/>
            <person name="Ma J."/>
        </authorList>
    </citation>
    <scope>NUCLEOTIDE SEQUENCE [LARGE SCALE GENOMIC DNA]</scope>
    <source>
        <strain evidence="4">NBRC 100033</strain>
    </source>
</reference>
<feature type="chain" id="PRO_5045830526" description="LysM domain-containing protein" evidence="1">
    <location>
        <begin position="26"/>
        <end position="336"/>
    </location>
</feature>
<feature type="domain" description="LysM" evidence="2">
    <location>
        <begin position="36"/>
        <end position="84"/>
    </location>
</feature>
<dbReference type="PANTHER" id="PTHR34700:SF4">
    <property type="entry name" value="PHAGE-LIKE ELEMENT PBSX PROTEIN XKDP"/>
    <property type="match status" value="1"/>
</dbReference>
<comment type="caution">
    <text evidence="3">The sequence shown here is derived from an EMBL/GenBank/DDBJ whole genome shotgun (WGS) entry which is preliminary data.</text>
</comment>
<protein>
    <recommendedName>
        <fullName evidence="2">LysM domain-containing protein</fullName>
    </recommendedName>
</protein>
<dbReference type="SUPFAM" id="SSF54106">
    <property type="entry name" value="LysM domain"/>
    <property type="match status" value="1"/>
</dbReference>
<dbReference type="InterPro" id="IPR052196">
    <property type="entry name" value="Bact_Kbp"/>
</dbReference>
<dbReference type="Pfam" id="PF01476">
    <property type="entry name" value="LysM"/>
    <property type="match status" value="1"/>
</dbReference>
<keyword evidence="4" id="KW-1185">Reference proteome</keyword>
<dbReference type="SMART" id="SM00257">
    <property type="entry name" value="LysM"/>
    <property type="match status" value="1"/>
</dbReference>
<evidence type="ECO:0000313" key="4">
    <source>
        <dbReference type="Proteomes" id="UP001156682"/>
    </source>
</evidence>
<evidence type="ECO:0000259" key="2">
    <source>
        <dbReference type="PROSITE" id="PS51782"/>
    </source>
</evidence>
<feature type="signal peptide" evidence="1">
    <location>
        <begin position="1"/>
        <end position="25"/>
    </location>
</feature>
<dbReference type="Proteomes" id="UP001156682">
    <property type="component" value="Unassembled WGS sequence"/>
</dbReference>
<dbReference type="PROSITE" id="PS51782">
    <property type="entry name" value="LYSM"/>
    <property type="match status" value="1"/>
</dbReference>
<proteinExistence type="predicted"/>
<gene>
    <name evidence="3" type="ORF">GCM10007878_06970</name>
</gene>
<keyword evidence="1" id="KW-0732">Signal</keyword>
<evidence type="ECO:0000313" key="3">
    <source>
        <dbReference type="EMBL" id="GLR63262.1"/>
    </source>
</evidence>
<dbReference type="PANTHER" id="PTHR34700">
    <property type="entry name" value="POTASSIUM BINDING PROTEIN KBP"/>
    <property type="match status" value="1"/>
</dbReference>
<name>A0ABQ5ZY41_9GAMM</name>
<sequence>MLLALLRTGFITLLTAALLSTLAVAQTVSLKADAPKRYEVQRGDSLWTIASEFLDDPWMWPQLWQANPQVANPHLLYPGDVIELLDGRAGIRLQPRLRILTLQKPIPFMPLDKVSIFLNRDVMIDRPEFEDALYTVHITGDRTLASKGDKVEVLGDLTEGVTRYGIYRELDAIRDPLTRKHLGFRARALGSARLVNKEGRLPQLEITDSFEEIKVGDRLLPFIDNPFGEGFQPSVPDLPLHGTLLQGLAGQKLISRYQAVMLNVGEDQVQPGALLEIIAPGRRLRNHNTGEVVFAAENRKGTVMVYRVFENTSFALVMNSKEPMQSGDIFRRAEMN</sequence>
<organism evidence="3 4">
    <name type="scientific">Marinospirillum insulare</name>
    <dbReference type="NCBI Taxonomy" id="217169"/>
    <lineage>
        <taxon>Bacteria</taxon>
        <taxon>Pseudomonadati</taxon>
        <taxon>Pseudomonadota</taxon>
        <taxon>Gammaproteobacteria</taxon>
        <taxon>Oceanospirillales</taxon>
        <taxon>Oceanospirillaceae</taxon>
        <taxon>Marinospirillum</taxon>
    </lineage>
</organism>
<dbReference type="InterPro" id="IPR036779">
    <property type="entry name" value="LysM_dom_sf"/>
</dbReference>